<gene>
    <name evidence="5" type="primary">yhdN_4</name>
    <name evidence="5" type="ORF">RT761_02106</name>
</gene>
<evidence type="ECO:0000256" key="3">
    <source>
        <dbReference type="ARBA" id="ARBA00023014"/>
    </source>
</evidence>
<dbReference type="PROSITE" id="PS51379">
    <property type="entry name" value="4FE4S_FER_2"/>
    <property type="match status" value="1"/>
</dbReference>
<dbReference type="EC" id="1.1.1.-" evidence="5"/>
<evidence type="ECO:0000313" key="5">
    <source>
        <dbReference type="EMBL" id="QPM68879.1"/>
    </source>
</evidence>
<name>A0A7T1AMY1_ATRLM</name>
<dbReference type="PRINTS" id="PR00069">
    <property type="entry name" value="ALDKETRDTASE"/>
</dbReference>
<dbReference type="InterPro" id="IPR017896">
    <property type="entry name" value="4Fe4S_Fe-S-bd"/>
</dbReference>
<keyword evidence="1" id="KW-0479">Metal-binding</keyword>
<protein>
    <submittedName>
        <fullName evidence="5">General stress protein 69</fullName>
        <ecNumber evidence="5">1.1.1.-</ecNumber>
    </submittedName>
</protein>
<dbReference type="Pfam" id="PF13187">
    <property type="entry name" value="Fer4_9"/>
    <property type="match status" value="1"/>
</dbReference>
<dbReference type="InterPro" id="IPR036812">
    <property type="entry name" value="NAD(P)_OxRdtase_dom_sf"/>
</dbReference>
<dbReference type="PROSITE" id="PS00198">
    <property type="entry name" value="4FE4S_FER_1"/>
    <property type="match status" value="1"/>
</dbReference>
<keyword evidence="2" id="KW-0408">Iron</keyword>
<accession>A0A7T1AMY1</accession>
<proteinExistence type="predicted"/>
<dbReference type="GO" id="GO:0046872">
    <property type="term" value="F:metal ion binding"/>
    <property type="evidence" value="ECO:0007669"/>
    <property type="project" value="UniProtKB-KW"/>
</dbReference>
<evidence type="ECO:0000313" key="6">
    <source>
        <dbReference type="Proteomes" id="UP000594463"/>
    </source>
</evidence>
<dbReference type="InterPro" id="IPR053135">
    <property type="entry name" value="AKR2_Oxidoreductase"/>
</dbReference>
<dbReference type="SUPFAM" id="SSF51430">
    <property type="entry name" value="NAD(P)-linked oxidoreductase"/>
    <property type="match status" value="1"/>
</dbReference>
<dbReference type="GO" id="GO:0016491">
    <property type="term" value="F:oxidoreductase activity"/>
    <property type="evidence" value="ECO:0007669"/>
    <property type="project" value="UniProtKB-KW"/>
</dbReference>
<sequence length="385" mass="44216">MKYRILGSTKEKVSALGFGCMRLPTIDHKPSSGEIDEAETIRMLQYAIDNGVNYIDSAYTYHNGRSEEVIGRALQDGYRKKVLLTTKMPIWLVEKSNDFDRFLHEQLSRLKTDYLDVYLLHNLKKKTFHQLLNLGIFSWAEKAIDKGLFRYFGFSCHEPFSVFKVFIDSYDRWSIAQIQYNYMNEDVQAGTKGLKYAAKKDIAVVIMEPLLGGTLANPHPEILSLLNQANPQRSPVDWALQWLWNKPEVSTVLSGMSSFTQVQQNINSANHSDVNSLRSEELDTISRAQSRYSSMNPVPCTKCGYCMPCPNQVDIPRNFELFNTALVFNQVNLNKNIYQNIFPEEMHAASCIQCGICEEKCPQNIPIREWLRKVEELLGKKEIKD</sequence>
<dbReference type="Gene3D" id="3.20.20.100">
    <property type="entry name" value="NADP-dependent oxidoreductase domain"/>
    <property type="match status" value="1"/>
</dbReference>
<dbReference type="GO" id="GO:0051536">
    <property type="term" value="F:iron-sulfur cluster binding"/>
    <property type="evidence" value="ECO:0007669"/>
    <property type="project" value="UniProtKB-KW"/>
</dbReference>
<keyword evidence="3" id="KW-0411">Iron-sulfur</keyword>
<evidence type="ECO:0000256" key="1">
    <source>
        <dbReference type="ARBA" id="ARBA00022723"/>
    </source>
</evidence>
<dbReference type="AlphaFoldDB" id="A0A7T1AMY1"/>
<dbReference type="InterPro" id="IPR020471">
    <property type="entry name" value="AKR"/>
</dbReference>
<dbReference type="KEGG" id="alam:RT761_02106"/>
<evidence type="ECO:0000256" key="2">
    <source>
        <dbReference type="ARBA" id="ARBA00023004"/>
    </source>
</evidence>
<dbReference type="InterPro" id="IPR023210">
    <property type="entry name" value="NADP_OxRdtase_dom"/>
</dbReference>
<dbReference type="PANTHER" id="PTHR43312">
    <property type="entry name" value="D-THREO-ALDOSE 1-DEHYDROGENASE"/>
    <property type="match status" value="1"/>
</dbReference>
<dbReference type="Proteomes" id="UP000594463">
    <property type="component" value="Chromosome"/>
</dbReference>
<reference evidence="5 6" key="1">
    <citation type="journal article" date="2021" name="Nat. Commun.">
        <title>Isolation of a member of the candidate phylum Atribacteria reveals a unique cell membrane structure.</title>
        <authorList>
            <person name="Taiki K."/>
            <person name="Nobu M.K."/>
            <person name="Kusada H."/>
            <person name="Meng X.-Y."/>
            <person name="Hosoki N."/>
            <person name="Uematsu K."/>
            <person name="Yoshioka H."/>
            <person name="Kamagata Y."/>
            <person name="Tamaki H."/>
        </authorList>
    </citation>
    <scope>NUCLEOTIDE SEQUENCE [LARGE SCALE GENOMIC DNA]</scope>
    <source>
        <strain evidence="5 6">RT761</strain>
    </source>
</reference>
<evidence type="ECO:0000259" key="4">
    <source>
        <dbReference type="PROSITE" id="PS51379"/>
    </source>
</evidence>
<organism evidence="5 6">
    <name type="scientific">Atribacter laminatus</name>
    <dbReference type="NCBI Taxonomy" id="2847778"/>
    <lineage>
        <taxon>Bacteria</taxon>
        <taxon>Pseudomonadati</taxon>
        <taxon>Atribacterota</taxon>
        <taxon>Atribacteria</taxon>
        <taxon>Atribacterales</taxon>
        <taxon>Atribacteraceae</taxon>
        <taxon>Atribacter</taxon>
    </lineage>
</organism>
<dbReference type="EMBL" id="CP065383">
    <property type="protein sequence ID" value="QPM68879.1"/>
    <property type="molecule type" value="Genomic_DNA"/>
</dbReference>
<keyword evidence="5" id="KW-0560">Oxidoreductase</keyword>
<dbReference type="SUPFAM" id="SSF46548">
    <property type="entry name" value="alpha-helical ferredoxin"/>
    <property type="match status" value="1"/>
</dbReference>
<dbReference type="PANTHER" id="PTHR43312:SF2">
    <property type="entry name" value="OXIDOREDUCTASE"/>
    <property type="match status" value="1"/>
</dbReference>
<dbReference type="Pfam" id="PF00248">
    <property type="entry name" value="Aldo_ket_red"/>
    <property type="match status" value="1"/>
</dbReference>
<dbReference type="CDD" id="cd19096">
    <property type="entry name" value="AKR_Fe-S_oxidoreductase"/>
    <property type="match status" value="1"/>
</dbReference>
<feature type="domain" description="4Fe-4S ferredoxin-type" evidence="4">
    <location>
        <begin position="342"/>
        <end position="371"/>
    </location>
</feature>
<dbReference type="RefSeq" id="WP_218111370.1">
    <property type="nucleotide sequence ID" value="NZ_CP065383.1"/>
</dbReference>
<keyword evidence="6" id="KW-1185">Reference proteome</keyword>
<dbReference type="InterPro" id="IPR017900">
    <property type="entry name" value="4Fe4S_Fe_S_CS"/>
</dbReference>